<dbReference type="InterPro" id="IPR011990">
    <property type="entry name" value="TPR-like_helical_dom_sf"/>
</dbReference>
<proteinExistence type="inferred from homology"/>
<dbReference type="InterPro" id="IPR006597">
    <property type="entry name" value="Sel1-like"/>
</dbReference>
<dbReference type="SUPFAM" id="SSF81901">
    <property type="entry name" value="HCP-like"/>
    <property type="match status" value="2"/>
</dbReference>
<sequence>MNFNEKRKTANTFWPSEEPLSKWCDRSHPDTQDTSAAETTEVDEMSSEPFYMNDADSLTGFFEDDQFPIQGGLEKLDLMDTATTDDERDVAATSTTRTTLVPPASEFYDHIQALMYGMNKLAIDHDNALELARRYPLDPVMVAVQALLHRDEAAADALWRKANQLGISSKVEQGCGLVQALVGRMLENGVGGVLQDSRRAEFWYNQAAKKGHAVARCFLGLFHVKACEYDKALYWLEQAALQGHARAQMHFGLLFEHGHVGKQGRRDYEKAKAWYEKASKQGDAKATCRLGYLVRRSNHTNDGLFDLSYLMTEELVETSVPEGEKQTEAKFTEAADPIDYEPLNARAEVCKTFLPVEENDDVIAVKSQWLDTQGSSKKRRLENVLEVQKRISRPQTIALETPNIAEPQDSVSASIVGHRQHGDTNPLLPSPDMTQDPYYRQFNLKSLYFMETEGAPVSDLQLYDNIEALLYGMNKAKIDQEAALQLARQHPSDPVMICIQALLHRDEISANALWKRANELGISSRVELGGGLVQALVGKMLENGVGGVKENLRRAEFWYNQAAKKGHATAQFFLGLFHVKDGEYDRARFWLERAAKQGHARAQMHFGLLFEHSRDFETAKFWYKKAVDQGDAKAECRLDFVEGKRRHDALNHMDTPALMSDPPYKNFAQKAAVNPTAGAMEPNHFRQDANDQSTRQDVSCTNLQGLATSTTEPAWQQSLIGLVKNVKCATTVCPVLDPDVIKPYCAVMGDKSTRGARLTMGTKVLREVKEWFRENRIVYQEAGRETALYEEAMQRYFTRMADSFADFPADRLGREQTLLVKCTKKSLESDRVEKPNCFRYASDKSCQYGTAKLPLSILFYFDSRDPPKLDAEVTKYRRKLGTRPDLQGKRREYFERYLDFCAMTAGQAADGCPTAQLAVESTNFIPALKKIWEDLEKS</sequence>
<dbReference type="EMBL" id="HBIM01016418">
    <property type="protein sequence ID" value="CAE0415766.1"/>
    <property type="molecule type" value="Transcribed_RNA"/>
</dbReference>
<dbReference type="InterPro" id="IPR050767">
    <property type="entry name" value="Sel1_AlgK"/>
</dbReference>
<dbReference type="PANTHER" id="PTHR11102:SF160">
    <property type="entry name" value="ERAD-ASSOCIATED E3 UBIQUITIN-PROTEIN LIGASE COMPONENT HRD3"/>
    <property type="match status" value="1"/>
</dbReference>
<organism evidence="3">
    <name type="scientific">Amphora coffeiformis</name>
    <dbReference type="NCBI Taxonomy" id="265554"/>
    <lineage>
        <taxon>Eukaryota</taxon>
        <taxon>Sar</taxon>
        <taxon>Stramenopiles</taxon>
        <taxon>Ochrophyta</taxon>
        <taxon>Bacillariophyta</taxon>
        <taxon>Bacillariophyceae</taxon>
        <taxon>Bacillariophycidae</taxon>
        <taxon>Thalassiophysales</taxon>
        <taxon>Catenulaceae</taxon>
        <taxon>Amphora</taxon>
    </lineage>
</organism>
<feature type="compositionally biased region" description="Basic and acidic residues" evidence="2">
    <location>
        <begin position="19"/>
        <end position="31"/>
    </location>
</feature>
<accession>A0A7S3L978</accession>
<feature type="region of interest" description="Disordered" evidence="2">
    <location>
        <begin position="1"/>
        <end position="46"/>
    </location>
</feature>
<gene>
    <name evidence="3" type="ORF">ACOF00016_LOCUS12835</name>
</gene>
<dbReference type="SMART" id="SM00671">
    <property type="entry name" value="SEL1"/>
    <property type="match status" value="6"/>
</dbReference>
<comment type="similarity">
    <text evidence="1">Belongs to the sel-1 family.</text>
</comment>
<dbReference type="Pfam" id="PF08238">
    <property type="entry name" value="Sel1"/>
    <property type="match status" value="6"/>
</dbReference>
<protein>
    <submittedName>
        <fullName evidence="3">Uncharacterized protein</fullName>
    </submittedName>
</protein>
<dbReference type="Gene3D" id="1.25.40.10">
    <property type="entry name" value="Tetratricopeptide repeat domain"/>
    <property type="match status" value="2"/>
</dbReference>
<evidence type="ECO:0000256" key="2">
    <source>
        <dbReference type="SAM" id="MobiDB-lite"/>
    </source>
</evidence>
<reference evidence="3" key="1">
    <citation type="submission" date="2021-01" db="EMBL/GenBank/DDBJ databases">
        <authorList>
            <person name="Corre E."/>
            <person name="Pelletier E."/>
            <person name="Niang G."/>
            <person name="Scheremetjew M."/>
            <person name="Finn R."/>
            <person name="Kale V."/>
            <person name="Holt S."/>
            <person name="Cochrane G."/>
            <person name="Meng A."/>
            <person name="Brown T."/>
            <person name="Cohen L."/>
        </authorList>
    </citation>
    <scope>NUCLEOTIDE SEQUENCE</scope>
    <source>
        <strain evidence="3">CCMP127</strain>
    </source>
</reference>
<dbReference type="PANTHER" id="PTHR11102">
    <property type="entry name" value="SEL-1-LIKE PROTEIN"/>
    <property type="match status" value="1"/>
</dbReference>
<evidence type="ECO:0000313" key="3">
    <source>
        <dbReference type="EMBL" id="CAE0415766.1"/>
    </source>
</evidence>
<evidence type="ECO:0000256" key="1">
    <source>
        <dbReference type="ARBA" id="ARBA00038101"/>
    </source>
</evidence>
<dbReference type="AlphaFoldDB" id="A0A7S3L978"/>
<name>A0A7S3L978_9STRA</name>